<evidence type="ECO:0000256" key="6">
    <source>
        <dbReference type="ARBA" id="ARBA00029440"/>
    </source>
</evidence>
<organism evidence="8">
    <name type="scientific">uncultured actinobacterium HF0070_17F14</name>
    <dbReference type="NCBI Taxonomy" id="711000"/>
    <lineage>
        <taxon>Bacteria</taxon>
        <taxon>Bacillati</taxon>
        <taxon>Actinomycetota</taxon>
        <taxon>Actinomycetes</taxon>
        <taxon>environmental samples</taxon>
    </lineage>
</organism>
<dbReference type="Pfam" id="PF00202">
    <property type="entry name" value="Aminotran_3"/>
    <property type="match status" value="1"/>
</dbReference>
<dbReference type="GO" id="GO:0042802">
    <property type="term" value="F:identical protein binding"/>
    <property type="evidence" value="ECO:0007669"/>
    <property type="project" value="TreeGrafter"/>
</dbReference>
<comment type="similarity">
    <text evidence="7">Belongs to the class-III pyridoxal-phosphate-dependent aminotransferase family.</text>
</comment>
<sequence length="402" mass="42158">MTAAQAAAWGATGDHSPLMDNYGSPPRLFVKGSGAELYDADGTRHLDFLCGLAVTGLGHAHPAITEAVAAQAGTLTHTSNLFANEHQAPVAETLNRLIDAGSGQVLFQNSGAEANEAALKLVRKYQGRGRHGVVSALRSFHGRTLMSLAATGQPEKHEPFQPLPEGFRHVVWNDLAEFERSLTPEVGGVILESVQGEGGVNPADDDYLRGVRQICDERGLLLIFDEVQAGMGRTGAWFGFQHAGVRPDVVTMAKGIANGMPVGAIWARDDVAAAFVPGDHGSTYAGQPLALSAARATLAELERIDAPAVARAHEATFRSLLEPMAAVDHVRGRGLLLGVELTSEALAGRKASDIARACLDRGLVVNGVTPTALRLAPPFIVTDEQIAEGVEIIGAATAEGAV</sequence>
<evidence type="ECO:0000256" key="4">
    <source>
        <dbReference type="ARBA" id="ARBA00022679"/>
    </source>
</evidence>
<comment type="cofactor">
    <cofactor evidence="1">
        <name>pyridoxal 5'-phosphate</name>
        <dbReference type="ChEBI" id="CHEBI:597326"/>
    </cofactor>
</comment>
<dbReference type="AlphaFoldDB" id="E0XSC6"/>
<dbReference type="PIRSF" id="PIRSF000521">
    <property type="entry name" value="Transaminase_4ab_Lys_Orn"/>
    <property type="match status" value="1"/>
</dbReference>
<proteinExistence type="inferred from homology"/>
<evidence type="ECO:0000256" key="2">
    <source>
        <dbReference type="ARBA" id="ARBA00022576"/>
    </source>
</evidence>
<dbReference type="InterPro" id="IPR015424">
    <property type="entry name" value="PyrdxlP-dep_Trfase"/>
</dbReference>
<dbReference type="InterPro" id="IPR049704">
    <property type="entry name" value="Aminotrans_3_PPA_site"/>
</dbReference>
<dbReference type="Gene3D" id="3.40.640.10">
    <property type="entry name" value="Type I PLP-dependent aspartate aminotransferase-like (Major domain)"/>
    <property type="match status" value="1"/>
</dbReference>
<dbReference type="InterPro" id="IPR004636">
    <property type="entry name" value="AcOrn/SuccOrn_fam"/>
</dbReference>
<comment type="pathway">
    <text evidence="6">Amino-acid biosynthesis.</text>
</comment>
<dbReference type="InterPro" id="IPR050103">
    <property type="entry name" value="Class-III_PLP-dep_AT"/>
</dbReference>
<evidence type="ECO:0000256" key="1">
    <source>
        <dbReference type="ARBA" id="ARBA00001933"/>
    </source>
</evidence>
<dbReference type="FunFam" id="3.40.640.10:FF:000004">
    <property type="entry name" value="Acetylornithine aminotransferase"/>
    <property type="match status" value="1"/>
</dbReference>
<dbReference type="SUPFAM" id="SSF53383">
    <property type="entry name" value="PLP-dependent transferases"/>
    <property type="match status" value="1"/>
</dbReference>
<dbReference type="PANTHER" id="PTHR11986">
    <property type="entry name" value="AMINOTRANSFERASE CLASS III"/>
    <property type="match status" value="1"/>
</dbReference>
<dbReference type="GO" id="GO:0030170">
    <property type="term" value="F:pyridoxal phosphate binding"/>
    <property type="evidence" value="ECO:0007669"/>
    <property type="project" value="InterPro"/>
</dbReference>
<keyword evidence="3" id="KW-0028">Amino-acid biosynthesis</keyword>
<keyword evidence="5 7" id="KW-0663">Pyridoxal phosphate</keyword>
<dbReference type="EMBL" id="GU474860">
    <property type="protein sequence ID" value="ADI17317.1"/>
    <property type="molecule type" value="Genomic_DNA"/>
</dbReference>
<dbReference type="NCBIfam" id="TIGR00707">
    <property type="entry name" value="argD"/>
    <property type="match status" value="1"/>
</dbReference>
<dbReference type="GO" id="GO:0008483">
    <property type="term" value="F:transaminase activity"/>
    <property type="evidence" value="ECO:0007669"/>
    <property type="project" value="UniProtKB-KW"/>
</dbReference>
<evidence type="ECO:0000313" key="8">
    <source>
        <dbReference type="EMBL" id="ADI17317.1"/>
    </source>
</evidence>
<evidence type="ECO:0000256" key="3">
    <source>
        <dbReference type="ARBA" id="ARBA00022605"/>
    </source>
</evidence>
<dbReference type="InterPro" id="IPR015422">
    <property type="entry name" value="PyrdxlP-dep_Trfase_small"/>
</dbReference>
<dbReference type="PANTHER" id="PTHR11986:SF79">
    <property type="entry name" value="ACETYLORNITHINE AMINOTRANSFERASE, MITOCHONDRIAL"/>
    <property type="match status" value="1"/>
</dbReference>
<reference evidence="8" key="1">
    <citation type="journal article" date="2011" name="Environ. Microbiol.">
        <title>Time-series analyses of Monterey Bay coastal microbial picoplankton using a 'genome proxy' microarray.</title>
        <authorList>
            <person name="Rich V.I."/>
            <person name="Pham V.D."/>
            <person name="Eppley J."/>
            <person name="Shi Y."/>
            <person name="DeLong E.F."/>
        </authorList>
    </citation>
    <scope>NUCLEOTIDE SEQUENCE</scope>
</reference>
<evidence type="ECO:0000256" key="7">
    <source>
        <dbReference type="RuleBase" id="RU003560"/>
    </source>
</evidence>
<dbReference type="InterPro" id="IPR015421">
    <property type="entry name" value="PyrdxlP-dep_Trfase_major"/>
</dbReference>
<keyword evidence="4 8" id="KW-0808">Transferase</keyword>
<dbReference type="CDD" id="cd00610">
    <property type="entry name" value="OAT_like"/>
    <property type="match status" value="1"/>
</dbReference>
<dbReference type="GO" id="GO:0006526">
    <property type="term" value="P:L-arginine biosynthetic process"/>
    <property type="evidence" value="ECO:0007669"/>
    <property type="project" value="UniProtKB-ARBA"/>
</dbReference>
<dbReference type="InterPro" id="IPR005814">
    <property type="entry name" value="Aminotrans_3"/>
</dbReference>
<keyword evidence="2 8" id="KW-0032">Aminotransferase</keyword>
<accession>E0XSC6</accession>
<protein>
    <submittedName>
        <fullName evidence="8">Ornithine/acetylornithine aminotransferase</fullName>
    </submittedName>
</protein>
<evidence type="ECO:0000256" key="5">
    <source>
        <dbReference type="ARBA" id="ARBA00022898"/>
    </source>
</evidence>
<name>E0XSC6_9ACTN</name>
<dbReference type="PROSITE" id="PS00600">
    <property type="entry name" value="AA_TRANSFER_CLASS_3"/>
    <property type="match status" value="1"/>
</dbReference>
<dbReference type="Gene3D" id="3.90.1150.10">
    <property type="entry name" value="Aspartate Aminotransferase, domain 1"/>
    <property type="match status" value="1"/>
</dbReference>